<dbReference type="EMBL" id="CAJVPW010001724">
    <property type="protein sequence ID" value="CAG8490615.1"/>
    <property type="molecule type" value="Genomic_DNA"/>
</dbReference>
<keyword evidence="2" id="KW-1185">Reference proteome</keyword>
<accession>A0ACA9KUD2</accession>
<evidence type="ECO:0000313" key="2">
    <source>
        <dbReference type="Proteomes" id="UP000789366"/>
    </source>
</evidence>
<organism evidence="1 2">
    <name type="scientific">Cetraspora pellucida</name>
    <dbReference type="NCBI Taxonomy" id="1433469"/>
    <lineage>
        <taxon>Eukaryota</taxon>
        <taxon>Fungi</taxon>
        <taxon>Fungi incertae sedis</taxon>
        <taxon>Mucoromycota</taxon>
        <taxon>Glomeromycotina</taxon>
        <taxon>Glomeromycetes</taxon>
        <taxon>Diversisporales</taxon>
        <taxon>Gigasporaceae</taxon>
        <taxon>Cetraspora</taxon>
    </lineage>
</organism>
<evidence type="ECO:0000313" key="1">
    <source>
        <dbReference type="EMBL" id="CAG8490615.1"/>
    </source>
</evidence>
<gene>
    <name evidence="1" type="ORF">SPELUC_LOCUS2540</name>
</gene>
<reference evidence="1" key="1">
    <citation type="submission" date="2021-06" db="EMBL/GenBank/DDBJ databases">
        <authorList>
            <person name="Kallberg Y."/>
            <person name="Tangrot J."/>
            <person name="Rosling A."/>
        </authorList>
    </citation>
    <scope>NUCLEOTIDE SEQUENCE</scope>
    <source>
        <strain evidence="1">28 12/20/2015</strain>
    </source>
</reference>
<comment type="caution">
    <text evidence="1">The sequence shown here is derived from an EMBL/GenBank/DDBJ whole genome shotgun (WGS) entry which is preliminary data.</text>
</comment>
<name>A0ACA9KUD2_9GLOM</name>
<dbReference type="Proteomes" id="UP000789366">
    <property type="component" value="Unassembled WGS sequence"/>
</dbReference>
<sequence>MLLSKEVYLMIFEKYDYTSFRDVKSLYFVNKLFKELIESILINISVKNINYKYELHVNDEIKNCEESEFDQFSTLFKDWVISEIIQRKLNNYYKEYNYICFNILVPKSNFSYRLNTFVYHYFDLSNFICNLNTGAVYIIEDKIIFISFLTEHIDLFFYNEVDGKKIFLLSDDFFKIQFENLIEVTSSE</sequence>
<protein>
    <submittedName>
        <fullName evidence="1">15328_t:CDS:1</fullName>
    </submittedName>
</protein>
<proteinExistence type="predicted"/>